<dbReference type="PANTHER" id="PTHR15496">
    <property type="entry name" value="GENERAL TRANSCRIPTION FACTOR 3C POLYPEPTIDE 4 FAMILY"/>
    <property type="match status" value="1"/>
</dbReference>
<evidence type="ECO:0000313" key="3">
    <source>
        <dbReference type="Proteomes" id="UP000245771"/>
    </source>
</evidence>
<dbReference type="AlphaFoldDB" id="A0A316VC39"/>
<dbReference type="Pfam" id="PF12660">
    <property type="entry name" value="zf-TFIIIC"/>
    <property type="match status" value="1"/>
</dbReference>
<dbReference type="Proteomes" id="UP000245771">
    <property type="component" value="Unassembled WGS sequence"/>
</dbReference>
<name>A0A316VC39_9BASI</name>
<dbReference type="GeneID" id="37024038"/>
<organism evidence="2 3">
    <name type="scientific">Meira miltonrushii</name>
    <dbReference type="NCBI Taxonomy" id="1280837"/>
    <lineage>
        <taxon>Eukaryota</taxon>
        <taxon>Fungi</taxon>
        <taxon>Dikarya</taxon>
        <taxon>Basidiomycota</taxon>
        <taxon>Ustilaginomycotina</taxon>
        <taxon>Exobasidiomycetes</taxon>
        <taxon>Exobasidiales</taxon>
        <taxon>Brachybasidiaceae</taxon>
        <taxon>Meira</taxon>
    </lineage>
</organism>
<evidence type="ECO:0000313" key="2">
    <source>
        <dbReference type="EMBL" id="PWN35096.1"/>
    </source>
</evidence>
<dbReference type="InterPro" id="IPR044230">
    <property type="entry name" value="GTF3C4"/>
</dbReference>
<gene>
    <name evidence="2" type="ORF">FA14DRAFT_37403</name>
</gene>
<dbReference type="RefSeq" id="XP_025355398.1">
    <property type="nucleotide sequence ID" value="XM_025502257.1"/>
</dbReference>
<protein>
    <recommendedName>
        <fullName evidence="1">Transcription factor IIIC putative zinc-finger domain-containing protein</fullName>
    </recommendedName>
</protein>
<evidence type="ECO:0000259" key="1">
    <source>
        <dbReference type="Pfam" id="PF12660"/>
    </source>
</evidence>
<dbReference type="PANTHER" id="PTHR15496:SF2">
    <property type="entry name" value="GENERAL TRANSCRIPTION FACTOR 3C POLYPEPTIDE 4"/>
    <property type="match status" value="1"/>
</dbReference>
<dbReference type="InterPro" id="IPR024764">
    <property type="entry name" value="TFIIIC_Znf"/>
</dbReference>
<accession>A0A316VC39</accession>
<keyword evidence="3" id="KW-1185">Reference proteome</keyword>
<reference evidence="2 3" key="1">
    <citation type="journal article" date="2018" name="Mol. Biol. Evol.">
        <title>Broad Genomic Sampling Reveals a Smut Pathogenic Ancestry of the Fungal Clade Ustilaginomycotina.</title>
        <authorList>
            <person name="Kijpornyongpan T."/>
            <person name="Mondo S.J."/>
            <person name="Barry K."/>
            <person name="Sandor L."/>
            <person name="Lee J."/>
            <person name="Lipzen A."/>
            <person name="Pangilinan J."/>
            <person name="LaButti K."/>
            <person name="Hainaut M."/>
            <person name="Henrissat B."/>
            <person name="Grigoriev I.V."/>
            <person name="Spatafora J.W."/>
            <person name="Aime M.C."/>
        </authorList>
    </citation>
    <scope>NUCLEOTIDE SEQUENCE [LARGE SCALE GENOMIC DNA]</scope>
    <source>
        <strain evidence="2 3">MCA 3882</strain>
    </source>
</reference>
<dbReference type="GO" id="GO:0004402">
    <property type="term" value="F:histone acetyltransferase activity"/>
    <property type="evidence" value="ECO:0007669"/>
    <property type="project" value="InterPro"/>
</dbReference>
<feature type="domain" description="Transcription factor IIIC putative zinc-finger" evidence="1">
    <location>
        <begin position="666"/>
        <end position="746"/>
    </location>
</feature>
<sequence>MTDEGFPAKFSPWRIGSTQLSSCPSKPNNIDISPSGAVLTRCDEAVDIVHIRHGGLAPFLNSDDHFVHHRDAGKRTEIFHSSIFIGDVPTVGINGRVGKDGKIDLMSYEKRFMHAQWAPLEIGPNASPFFATLTTRRDLHLWSAPDNQFTGPWQCLASLSDSANGSNVAVSSFTFLEPTSINIQEETVYLMATCQDENRVMIWRIRPREWVGGDLEITVVHDGILDGYDFKETYILQSIHLEQLQPTEQNSHHLIAAVVPKGLVVSRFDSNSSQLHKSLWQNEREEGSYSSIFANMYIYHAQWSARTLCLYLCAAGQLFEVDFHFFDKGGAFPSYARVIFTTLDNNGEQVPSLNPVIGLQLDEGTQHEMTITLKDGTIYRCKERFTRKKQAILPTGEIEAPNPELQELQRDVEKKRGMYAFQSDDCGMAFMNFDNNDLNAWSFIQHPTSTLEVAFSEAQVTGINQNEAVGPLSKAQAIIDEFVQLEEHGNAAEMSLQSIARRSKLKRFLSFLTERAIDKAPIFIYCGVAIGKCGGEEPFRLASGLQLIYWLKSFNGLDMEKAVFAQVDKLLRHYEFRLAQEVARDRMNYIISLLDAPNREGFDDFSEMHCMRIAAMAFSLSHGTKEDQETIEYLLTGLKGASMGRKFIREWGKKLDASPQTGIDAGERCPICDTPVLVGLRSPFEASCRDGHKWNRCSTSFGLLCNIRASACIVCCHQTILPDDATSDLQKKALEACFRCALCGGTKVTI</sequence>
<dbReference type="GO" id="GO:0000127">
    <property type="term" value="C:transcription factor TFIIIC complex"/>
    <property type="evidence" value="ECO:0007669"/>
    <property type="project" value="InterPro"/>
</dbReference>
<dbReference type="InParanoid" id="A0A316VC39"/>
<proteinExistence type="predicted"/>
<dbReference type="STRING" id="1280837.A0A316VC39"/>
<dbReference type="GO" id="GO:0006384">
    <property type="term" value="P:transcription initiation at RNA polymerase III promoter"/>
    <property type="evidence" value="ECO:0007669"/>
    <property type="project" value="InterPro"/>
</dbReference>
<dbReference type="EMBL" id="KZ819603">
    <property type="protein sequence ID" value="PWN35096.1"/>
    <property type="molecule type" value="Genomic_DNA"/>
</dbReference>